<feature type="compositionally biased region" description="Polar residues" evidence="4">
    <location>
        <begin position="973"/>
        <end position="988"/>
    </location>
</feature>
<dbReference type="InterPro" id="IPR002110">
    <property type="entry name" value="Ankyrin_rpt"/>
</dbReference>
<feature type="domain" description="BTB" evidence="5">
    <location>
        <begin position="732"/>
        <end position="800"/>
    </location>
</feature>
<dbReference type="CDD" id="cd18186">
    <property type="entry name" value="BTB_POZ_ZBTB_KLHL-like"/>
    <property type="match status" value="2"/>
</dbReference>
<feature type="repeat" description="RCC1" evidence="3">
    <location>
        <begin position="299"/>
        <end position="350"/>
    </location>
</feature>
<feature type="domain" description="BTB" evidence="5">
    <location>
        <begin position="583"/>
        <end position="652"/>
    </location>
</feature>
<feature type="compositionally biased region" description="Gly residues" evidence="4">
    <location>
        <begin position="1263"/>
        <end position="1290"/>
    </location>
</feature>
<dbReference type="EMBL" id="RSCD01000003">
    <property type="protein sequence ID" value="RSH93987.1"/>
    <property type="molecule type" value="Genomic_DNA"/>
</dbReference>
<dbReference type="InterPro" id="IPR000408">
    <property type="entry name" value="Reg_chr_condens"/>
</dbReference>
<comment type="caution">
    <text evidence="6">The sequence shown here is derived from an EMBL/GenBank/DDBJ whole genome shotgun (WGS) entry which is preliminary data.</text>
</comment>
<sequence length="1361" mass="146664">MTGLSGPPSKADPNERDQFGRTVLHLAASTNTPMAYTFFSILLRNPNISVNLQDYESGYTALHRALFSGHIKAARDLLLRNDIDPSIKDVEGMTAFDLYNGTVEGTNPPHDIDGTDIFVWGVNRNFALGTGDSSDRAYPDRVNLLTQSQASGKADPSQRFFHVGVKDVDMAKLHTGVVTTEARGNLSLCGFGSNGRLGRSVHSQLALVPMPDLPHTIVSIALGQDHSLALTSGGYILSWGHNRFAQLGYVIEAPEKPVGFGKDDQDVQVSPRRIVGPLKKEWAKGVAAGRMSSACWTADAVWTWGTNAGHLGYDKAANPVQVLPRKVTALTQPVIDVALSDYAMVCLVDSFTTPKILSDVPFRPPQSTLRPMIHKLTSSGTVFAALSSIGDVFTFSLPNPLEDISKDQRDRHVTVKPQLIWALRKRFDAVKDVGLGSDGTVIICTRSGHVFVRQRAKAGSGQLKFKRIPYLQRVIKVAVNESGAFAAIRVDARPKPVSLVGRTLEEDLFLLQPHCRRFEHQMTAADFDRIQGKIHVDEDEEDEGTSSIAKDTTVALQLCSIVKRWRTSENDSLFSWSEPLLGSNVTLVAQGVGIPAHSIVLSLRVPAFAKILCGGRLDRINLDKTDRSVINVDVCHPLVVLLLLQYVYSDDVTAIWDSRVARVVQGKFADLKLPIANIKTDLKSLADILDLAPLSTVLSSAGKTPIPRRTLPHDLQAFFDKTSTATPPSAACDVEVVLADKTVACSSVILRARCPFFEAMFADSDWTAARHGSGDGRVTIRMEHLKWRAMKLVFRFIHEGLDDDLFDYLHQETLDEFLDFVFEVLAAATELLLDRLVLVCSRVIIRHCNEYNAASLACEANFYQATTLKLSIFDYIISCMETMLESGLLDDMDDDTLSDLAKAIGEQQGKKLSVSRSQILVKKAMETHKEWLALQDIPTPRVRQPWKWKPRSPAMSPVDTITPTRRRGRATPSPLTSPELQAVRSSSAVDDIFTMDDDPSSPSAASGSTTPKISRPVTPLDLTAGSQRGAGAGPVWRSTAVEAQKVDLRSIMEAQATRTPGRPAPIRPATPGGVLGSTERRPIPGSSPVLTPSKGPSLTGRTPPTSSAPWRPVDNRKTSLSTVQAQQAGGGPSTSSANPILSTPGRPAGTQASPVVNASKVITPVRLQPAPPGVQRKASGSAWTTSATFAPPPPPVSMSPTTQSFSLLAIQQEERAFADRSSKKPTRSLIEIQEEEQKAKKAQSEEKEFMRWWQEEEGRLAKEGGGQTQAHGQGHGSGHGQGSSAGGGGEVVVEGEGWRKGRAEKAAGPGSAGGRGRGGGGGGGGGRGGTTEAHGVQGQHAPRTPKIKQGGAVPVGGAVQK</sequence>
<feature type="repeat" description="RCC1" evidence="3">
    <location>
        <begin position="115"/>
        <end position="181"/>
    </location>
</feature>
<proteinExistence type="predicted"/>
<dbReference type="SUPFAM" id="SSF50985">
    <property type="entry name" value="RCC1/BLIP-II"/>
    <property type="match status" value="1"/>
</dbReference>
<evidence type="ECO:0000256" key="3">
    <source>
        <dbReference type="PROSITE-ProRule" id="PRU00235"/>
    </source>
</evidence>
<feature type="repeat" description="RCC1" evidence="3">
    <location>
        <begin position="234"/>
        <end position="299"/>
    </location>
</feature>
<dbReference type="PROSITE" id="PS50012">
    <property type="entry name" value="RCC1_3"/>
    <property type="match status" value="4"/>
</dbReference>
<feature type="compositionally biased region" description="Gly residues" evidence="4">
    <location>
        <begin position="1310"/>
        <end position="1329"/>
    </location>
</feature>
<feature type="compositionally biased region" description="Polar residues" evidence="4">
    <location>
        <begin position="1088"/>
        <end position="1108"/>
    </location>
</feature>
<evidence type="ECO:0000313" key="7">
    <source>
        <dbReference type="Proteomes" id="UP000279259"/>
    </source>
</evidence>
<feature type="region of interest" description="Disordered" evidence="4">
    <location>
        <begin position="944"/>
        <end position="1037"/>
    </location>
</feature>
<evidence type="ECO:0000256" key="2">
    <source>
        <dbReference type="PROSITE-ProRule" id="PRU00023"/>
    </source>
</evidence>
<dbReference type="SMART" id="SM00225">
    <property type="entry name" value="BTB"/>
    <property type="match status" value="2"/>
</dbReference>
<reference evidence="6 7" key="1">
    <citation type="submission" date="2018-11" db="EMBL/GenBank/DDBJ databases">
        <title>Genome sequence of Saitozyma podzolica DSM 27192.</title>
        <authorList>
            <person name="Aliyu H."/>
            <person name="Gorte O."/>
            <person name="Ochsenreither K."/>
        </authorList>
    </citation>
    <scope>NUCLEOTIDE SEQUENCE [LARGE SCALE GENOMIC DNA]</scope>
    <source>
        <strain evidence="6 7">DSM 27192</strain>
    </source>
</reference>
<feature type="compositionally biased region" description="Basic and acidic residues" evidence="4">
    <location>
        <begin position="1296"/>
        <end position="1305"/>
    </location>
</feature>
<evidence type="ECO:0000256" key="4">
    <source>
        <dbReference type="SAM" id="MobiDB-lite"/>
    </source>
</evidence>
<dbReference type="PROSITE" id="PS50097">
    <property type="entry name" value="BTB"/>
    <property type="match status" value="2"/>
</dbReference>
<dbReference type="InterPro" id="IPR011333">
    <property type="entry name" value="SKP1/BTB/POZ_sf"/>
</dbReference>
<feature type="compositionally biased region" description="Low complexity" evidence="4">
    <location>
        <begin position="1350"/>
        <end position="1361"/>
    </location>
</feature>
<dbReference type="PROSITE" id="PS50088">
    <property type="entry name" value="ANK_REPEAT"/>
    <property type="match status" value="1"/>
</dbReference>
<feature type="region of interest" description="Disordered" evidence="4">
    <location>
        <begin position="1216"/>
        <end position="1361"/>
    </location>
</feature>
<protein>
    <recommendedName>
        <fullName evidence="5">BTB domain-containing protein</fullName>
    </recommendedName>
</protein>
<feature type="compositionally biased region" description="Basic and acidic residues" evidence="4">
    <location>
        <begin position="1235"/>
        <end position="1262"/>
    </location>
</feature>
<dbReference type="SUPFAM" id="SSF48403">
    <property type="entry name" value="Ankyrin repeat"/>
    <property type="match status" value="1"/>
</dbReference>
<dbReference type="PROSITE" id="PS50297">
    <property type="entry name" value="ANK_REP_REGION"/>
    <property type="match status" value="1"/>
</dbReference>
<dbReference type="Gene3D" id="1.25.40.20">
    <property type="entry name" value="Ankyrin repeat-containing domain"/>
    <property type="match status" value="1"/>
</dbReference>
<feature type="repeat" description="ANK" evidence="2">
    <location>
        <begin position="57"/>
        <end position="90"/>
    </location>
</feature>
<dbReference type="OrthoDB" id="1893551at2759"/>
<organism evidence="6 7">
    <name type="scientific">Saitozyma podzolica</name>
    <dbReference type="NCBI Taxonomy" id="1890683"/>
    <lineage>
        <taxon>Eukaryota</taxon>
        <taxon>Fungi</taxon>
        <taxon>Dikarya</taxon>
        <taxon>Basidiomycota</taxon>
        <taxon>Agaricomycotina</taxon>
        <taxon>Tremellomycetes</taxon>
        <taxon>Tremellales</taxon>
        <taxon>Trimorphomycetaceae</taxon>
        <taxon>Saitozyma</taxon>
    </lineage>
</organism>
<dbReference type="Gene3D" id="3.30.710.10">
    <property type="entry name" value="Potassium Channel Kv1.1, Chain A"/>
    <property type="match status" value="2"/>
</dbReference>
<keyword evidence="7" id="KW-1185">Reference proteome</keyword>
<feature type="compositionally biased region" description="Polar residues" evidence="4">
    <location>
        <begin position="1118"/>
        <end position="1141"/>
    </location>
</feature>
<dbReference type="InterPro" id="IPR051625">
    <property type="entry name" value="Signaling_Regulatory_Domain"/>
</dbReference>
<dbReference type="SMART" id="SM00248">
    <property type="entry name" value="ANK"/>
    <property type="match status" value="2"/>
</dbReference>
<dbReference type="InterPro" id="IPR009091">
    <property type="entry name" value="RCC1/BLIP-II"/>
</dbReference>
<dbReference type="Proteomes" id="UP000279259">
    <property type="component" value="Unassembled WGS sequence"/>
</dbReference>
<feature type="compositionally biased region" description="Low complexity" evidence="4">
    <location>
        <begin position="1000"/>
        <end position="1011"/>
    </location>
</feature>
<accession>A0A427YSC8</accession>
<dbReference type="Pfam" id="PF00651">
    <property type="entry name" value="BTB"/>
    <property type="match status" value="2"/>
</dbReference>
<dbReference type="STRING" id="1890683.A0A427YSC8"/>
<keyword evidence="1" id="KW-0677">Repeat</keyword>
<name>A0A427YSC8_9TREE</name>
<evidence type="ECO:0000259" key="5">
    <source>
        <dbReference type="PROSITE" id="PS50097"/>
    </source>
</evidence>
<gene>
    <name evidence="6" type="ORF">EHS25_006640</name>
</gene>
<dbReference type="InterPro" id="IPR036770">
    <property type="entry name" value="Ankyrin_rpt-contain_sf"/>
</dbReference>
<evidence type="ECO:0000256" key="1">
    <source>
        <dbReference type="ARBA" id="ARBA00022737"/>
    </source>
</evidence>
<dbReference type="SUPFAM" id="SSF54695">
    <property type="entry name" value="POZ domain"/>
    <property type="match status" value="2"/>
</dbReference>
<dbReference type="InterPro" id="IPR000210">
    <property type="entry name" value="BTB/POZ_dom"/>
</dbReference>
<evidence type="ECO:0000313" key="6">
    <source>
        <dbReference type="EMBL" id="RSH93987.1"/>
    </source>
</evidence>
<keyword evidence="2" id="KW-0040">ANK repeat</keyword>
<feature type="region of interest" description="Disordered" evidence="4">
    <location>
        <begin position="1056"/>
        <end position="1201"/>
    </location>
</feature>
<dbReference type="PANTHER" id="PTHR22872">
    <property type="entry name" value="BTK-BINDING PROTEIN-RELATED"/>
    <property type="match status" value="1"/>
</dbReference>
<dbReference type="PANTHER" id="PTHR22872:SF2">
    <property type="entry name" value="INHIBITOR OF BRUTON TYROSINE KINASE"/>
    <property type="match status" value="1"/>
</dbReference>
<dbReference type="Gene3D" id="2.130.10.30">
    <property type="entry name" value="Regulator of chromosome condensation 1/beta-lactamase-inhibitor protein II"/>
    <property type="match status" value="1"/>
</dbReference>
<feature type="repeat" description="RCC1" evidence="3">
    <location>
        <begin position="184"/>
        <end position="233"/>
    </location>
</feature>
<dbReference type="Pfam" id="PF12796">
    <property type="entry name" value="Ank_2"/>
    <property type="match status" value="1"/>
</dbReference>
<dbReference type="Pfam" id="PF13540">
    <property type="entry name" value="RCC1_2"/>
    <property type="match status" value="1"/>
</dbReference>